<dbReference type="PANTHER" id="PTHR43022:SF1">
    <property type="entry name" value="PROTEIN SMF"/>
    <property type="match status" value="1"/>
</dbReference>
<dbReference type="OrthoDB" id="9785707at2"/>
<name>A0A1S1PM97_9ACTN</name>
<dbReference type="Gene3D" id="3.40.50.450">
    <property type="match status" value="1"/>
</dbReference>
<feature type="domain" description="Smf/DprA SLOG" evidence="2">
    <location>
        <begin position="57"/>
        <end position="270"/>
    </location>
</feature>
<dbReference type="RefSeq" id="WP_071065719.1">
    <property type="nucleotide sequence ID" value="NZ_MAXA01000237.1"/>
</dbReference>
<evidence type="ECO:0000313" key="3">
    <source>
        <dbReference type="EMBL" id="OHV23968.1"/>
    </source>
</evidence>
<dbReference type="Pfam" id="PF02481">
    <property type="entry name" value="DNA_processg_A"/>
    <property type="match status" value="1"/>
</dbReference>
<reference evidence="4" key="1">
    <citation type="submission" date="2016-07" db="EMBL/GenBank/DDBJ databases">
        <title>Frankia sp. NRRL B-16219 Genome sequencing.</title>
        <authorList>
            <person name="Ghodhbane-Gtari F."/>
            <person name="Swanson E."/>
            <person name="Gueddou A."/>
            <person name="Louati M."/>
            <person name="Nouioui I."/>
            <person name="Hezbri K."/>
            <person name="Abebe-Akele F."/>
            <person name="Simpson S."/>
            <person name="Morris K."/>
            <person name="Thomas K."/>
            <person name="Gtari M."/>
            <person name="Tisa L.S."/>
        </authorList>
    </citation>
    <scope>NUCLEOTIDE SEQUENCE [LARGE SCALE GENOMIC DNA]</scope>
    <source>
        <strain evidence="4">NRRL B-16219</strain>
    </source>
</reference>
<evidence type="ECO:0000313" key="4">
    <source>
        <dbReference type="Proteomes" id="UP000179769"/>
    </source>
</evidence>
<accession>A0A1S1PM97</accession>
<keyword evidence="4" id="KW-1185">Reference proteome</keyword>
<gene>
    <name evidence="3" type="ORF">BBK14_23595</name>
</gene>
<dbReference type="AlphaFoldDB" id="A0A1S1PM97"/>
<organism evidence="3 4">
    <name type="scientific">Parafrankia soli</name>
    <dbReference type="NCBI Taxonomy" id="2599596"/>
    <lineage>
        <taxon>Bacteria</taxon>
        <taxon>Bacillati</taxon>
        <taxon>Actinomycetota</taxon>
        <taxon>Actinomycetes</taxon>
        <taxon>Frankiales</taxon>
        <taxon>Frankiaceae</taxon>
        <taxon>Parafrankia</taxon>
    </lineage>
</organism>
<dbReference type="PANTHER" id="PTHR43022">
    <property type="entry name" value="PROTEIN SMF"/>
    <property type="match status" value="1"/>
</dbReference>
<dbReference type="Proteomes" id="UP000179769">
    <property type="component" value="Unassembled WGS sequence"/>
</dbReference>
<dbReference type="SUPFAM" id="SSF102405">
    <property type="entry name" value="MCP/YpsA-like"/>
    <property type="match status" value="1"/>
</dbReference>
<evidence type="ECO:0000256" key="1">
    <source>
        <dbReference type="ARBA" id="ARBA00006525"/>
    </source>
</evidence>
<proteinExistence type="inferred from homology"/>
<comment type="similarity">
    <text evidence="1">Belongs to the DprA/Smf family.</text>
</comment>
<dbReference type="GO" id="GO:0009294">
    <property type="term" value="P:DNA-mediated transformation"/>
    <property type="evidence" value="ECO:0007669"/>
    <property type="project" value="InterPro"/>
</dbReference>
<comment type="caution">
    <text evidence="3">The sequence shown here is derived from an EMBL/GenBank/DDBJ whole genome shotgun (WGS) entry which is preliminary data.</text>
</comment>
<sequence length="274" mass="28007">MPVSPAERCARAVLTLFPRDSALHAGGAEAGVRDLRTRLDIDPDDLLAAHTAAGWRLLCPGDDEWPTALTRSGLAPVALWARGNGHLTSLTARSVAVTGTRAPSPHGARHTGLLAHGVVTATPPVTVMATAGSGVGVQALAAAAPDGPTVAVLAPTSLSRHPGLLEMVMAHGVLLSDAPPLGPSAHDAPQRRLAMRTALLAALASALLVVEAEQTGSVMEAARVAHRQGRMVMAVPPEDHADLRRYSGCGQLLRGAVAIPVTTATAITSHLPAA</sequence>
<evidence type="ECO:0000259" key="2">
    <source>
        <dbReference type="Pfam" id="PF02481"/>
    </source>
</evidence>
<protein>
    <recommendedName>
        <fullName evidence="2">Smf/DprA SLOG domain-containing protein</fullName>
    </recommendedName>
</protein>
<dbReference type="InterPro" id="IPR003488">
    <property type="entry name" value="DprA"/>
</dbReference>
<dbReference type="InterPro" id="IPR057666">
    <property type="entry name" value="DrpA_SLOG"/>
</dbReference>
<dbReference type="EMBL" id="MAXA01000237">
    <property type="protein sequence ID" value="OHV23968.1"/>
    <property type="molecule type" value="Genomic_DNA"/>
</dbReference>